<sequence length="399" mass="43666">MCLTNGLPVYIFAITALLAPVLTETIVSLEPQISYFDGRGRRDMCRSKPERRVSGEAGIIISHQLYGTIPYNASKNCFLVITVPVGYRIRLRALDFNVNGDSATCDKDSLHVFDNNKDVIPKNLDEINQEETLPGPIIGKFCGSISNRTELAVSTSNTLTLWWHSDFALSAQHEGEGFRLYWSAFRSNVSTPCSEGDEFRCSNGFCIPRALACNRYQDCSDKSDLNKDLQIQNKCQFITESPLGSLNGIAILLICAAVVLSCICTCVGLCFCCRCMRPVNKSAFPSSDGKTIYSGSEPSNPPNPPGFYPPSPPKIPPPTVHYSPHRTQNFSSQLPGCSTPIISVTPSNDCQHGNRPRNGLNEYGGPLDHMQSPLGGSALGPGEASDYTYVRNEARHLLL</sequence>
<dbReference type="SUPFAM" id="SSF57424">
    <property type="entry name" value="LDL receptor-like module"/>
    <property type="match status" value="1"/>
</dbReference>
<evidence type="ECO:0000313" key="7">
    <source>
        <dbReference type="EMBL" id="TMS36918.1"/>
    </source>
</evidence>
<keyword evidence="8" id="KW-1185">Reference proteome</keyword>
<dbReference type="Pfam" id="PF00431">
    <property type="entry name" value="CUB"/>
    <property type="match status" value="1"/>
</dbReference>
<dbReference type="OrthoDB" id="6514358at2759"/>
<evidence type="ECO:0000256" key="5">
    <source>
        <dbReference type="SAM" id="SignalP"/>
    </source>
</evidence>
<gene>
    <name evidence="7" type="ORF">L596_003975</name>
</gene>
<dbReference type="PROSITE" id="PS50068">
    <property type="entry name" value="LDLRA_2"/>
    <property type="match status" value="1"/>
</dbReference>
<proteinExistence type="predicted"/>
<keyword evidence="4" id="KW-1133">Transmembrane helix</keyword>
<dbReference type="InterPro" id="IPR035914">
    <property type="entry name" value="Sperma_CUB_dom_sf"/>
</dbReference>
<reference evidence="7 8" key="2">
    <citation type="journal article" date="2019" name="G3 (Bethesda)">
        <title>Hybrid Assembly of the Genome of the Entomopathogenic Nematode Steinernema carpocapsae Identifies the X-Chromosome.</title>
        <authorList>
            <person name="Serra L."/>
            <person name="Macchietto M."/>
            <person name="Macias-Munoz A."/>
            <person name="McGill C.J."/>
            <person name="Rodriguez I.M."/>
            <person name="Rodriguez B."/>
            <person name="Murad R."/>
            <person name="Mortazavi A."/>
        </authorList>
    </citation>
    <scope>NUCLEOTIDE SEQUENCE [LARGE SCALE GENOMIC DNA]</scope>
    <source>
        <strain evidence="7 8">ALL</strain>
    </source>
</reference>
<protein>
    <recommendedName>
        <fullName evidence="6">CUB domain-containing protein</fullName>
    </recommendedName>
</protein>
<dbReference type="SMART" id="SM00192">
    <property type="entry name" value="LDLa"/>
    <property type="match status" value="1"/>
</dbReference>
<dbReference type="SMART" id="SM00042">
    <property type="entry name" value="CUB"/>
    <property type="match status" value="1"/>
</dbReference>
<evidence type="ECO:0000259" key="6">
    <source>
        <dbReference type="PROSITE" id="PS01180"/>
    </source>
</evidence>
<feature type="chain" id="PRO_5020765497" description="CUB domain-containing protein" evidence="5">
    <location>
        <begin position="24"/>
        <end position="399"/>
    </location>
</feature>
<evidence type="ECO:0000256" key="1">
    <source>
        <dbReference type="ARBA" id="ARBA00023157"/>
    </source>
</evidence>
<feature type="region of interest" description="Disordered" evidence="3">
    <location>
        <begin position="285"/>
        <end position="318"/>
    </location>
</feature>
<dbReference type="InterPro" id="IPR036055">
    <property type="entry name" value="LDL_receptor-like_sf"/>
</dbReference>
<name>A0A4U8UYD3_STECR</name>
<dbReference type="PANTHER" id="PTHR24652">
    <property type="entry name" value="LOW-DENSITY LIPOPROTEIN RECEPTOR CLASS A DOMAIN-CONTAINING PROTEIN 2"/>
    <property type="match status" value="1"/>
</dbReference>
<evidence type="ECO:0000313" key="8">
    <source>
        <dbReference type="Proteomes" id="UP000298663"/>
    </source>
</evidence>
<dbReference type="InterPro" id="IPR042333">
    <property type="entry name" value="LRAD2/Mig-13-like"/>
</dbReference>
<feature type="transmembrane region" description="Helical" evidence="4">
    <location>
        <begin position="249"/>
        <end position="272"/>
    </location>
</feature>
<dbReference type="Proteomes" id="UP000298663">
    <property type="component" value="Unassembled WGS sequence"/>
</dbReference>
<evidence type="ECO:0000256" key="2">
    <source>
        <dbReference type="PROSITE-ProRule" id="PRU00124"/>
    </source>
</evidence>
<dbReference type="SUPFAM" id="SSF49854">
    <property type="entry name" value="Spermadhesin, CUB domain"/>
    <property type="match status" value="1"/>
</dbReference>
<dbReference type="InterPro" id="IPR002172">
    <property type="entry name" value="LDrepeatLR_classA_rpt"/>
</dbReference>
<keyword evidence="4" id="KW-0812">Transmembrane</keyword>
<dbReference type="Gene3D" id="2.60.120.290">
    <property type="entry name" value="Spermadhesin, CUB domain"/>
    <property type="match status" value="1"/>
</dbReference>
<comment type="caution">
    <text evidence="2">Lacks conserved residue(s) required for the propagation of feature annotation.</text>
</comment>
<accession>A0A4U8UYD3</accession>
<organism evidence="7 8">
    <name type="scientific">Steinernema carpocapsae</name>
    <name type="common">Entomopathogenic nematode</name>
    <dbReference type="NCBI Taxonomy" id="34508"/>
    <lineage>
        <taxon>Eukaryota</taxon>
        <taxon>Metazoa</taxon>
        <taxon>Ecdysozoa</taxon>
        <taxon>Nematoda</taxon>
        <taxon>Chromadorea</taxon>
        <taxon>Rhabditida</taxon>
        <taxon>Tylenchina</taxon>
        <taxon>Panagrolaimomorpha</taxon>
        <taxon>Strongyloidoidea</taxon>
        <taxon>Steinernematidae</taxon>
        <taxon>Steinernema</taxon>
    </lineage>
</organism>
<comment type="caution">
    <text evidence="7">The sequence shown here is derived from an EMBL/GenBank/DDBJ whole genome shotgun (WGS) entry which is preliminary data.</text>
</comment>
<dbReference type="PROSITE" id="PS01180">
    <property type="entry name" value="CUB"/>
    <property type="match status" value="1"/>
</dbReference>
<feature type="domain" description="CUB" evidence="6">
    <location>
        <begin position="45"/>
        <end position="185"/>
    </location>
</feature>
<keyword evidence="1 2" id="KW-1015">Disulfide bond</keyword>
<feature type="compositionally biased region" description="Pro residues" evidence="3">
    <location>
        <begin position="299"/>
        <end position="318"/>
    </location>
</feature>
<dbReference type="InterPro" id="IPR000859">
    <property type="entry name" value="CUB_dom"/>
</dbReference>
<dbReference type="CDD" id="cd00041">
    <property type="entry name" value="CUB"/>
    <property type="match status" value="1"/>
</dbReference>
<keyword evidence="5" id="KW-0732">Signal</keyword>
<dbReference type="CDD" id="cd00112">
    <property type="entry name" value="LDLa"/>
    <property type="match status" value="1"/>
</dbReference>
<evidence type="ECO:0000256" key="4">
    <source>
        <dbReference type="SAM" id="Phobius"/>
    </source>
</evidence>
<reference evidence="7 8" key="1">
    <citation type="journal article" date="2015" name="Genome Biol.">
        <title>Comparative genomics of Steinernema reveals deeply conserved gene regulatory networks.</title>
        <authorList>
            <person name="Dillman A.R."/>
            <person name="Macchietto M."/>
            <person name="Porter C.F."/>
            <person name="Rogers A."/>
            <person name="Williams B."/>
            <person name="Antoshechkin I."/>
            <person name="Lee M.M."/>
            <person name="Goodwin Z."/>
            <person name="Lu X."/>
            <person name="Lewis E.E."/>
            <person name="Goodrich-Blair H."/>
            <person name="Stock S.P."/>
            <person name="Adams B.J."/>
            <person name="Sternberg P.W."/>
            <person name="Mortazavi A."/>
        </authorList>
    </citation>
    <scope>NUCLEOTIDE SEQUENCE [LARGE SCALE GENOMIC DNA]</scope>
    <source>
        <strain evidence="7 8">ALL</strain>
    </source>
</reference>
<dbReference type="STRING" id="34508.A0A4U8UYD3"/>
<keyword evidence="4" id="KW-0472">Membrane</keyword>
<dbReference type="Pfam" id="PF00057">
    <property type="entry name" value="Ldl_recept_a"/>
    <property type="match status" value="1"/>
</dbReference>
<dbReference type="AlphaFoldDB" id="A0A4U8UYD3"/>
<dbReference type="EMBL" id="AZBU02000001">
    <property type="protein sequence ID" value="TMS36918.1"/>
    <property type="molecule type" value="Genomic_DNA"/>
</dbReference>
<dbReference type="Gene3D" id="4.10.400.10">
    <property type="entry name" value="Low-density Lipoprotein Receptor"/>
    <property type="match status" value="1"/>
</dbReference>
<dbReference type="PANTHER" id="PTHR24652:SF67">
    <property type="entry name" value="LOW-DENSITY LIPOPROTEIN RECEPTOR CLASS A DOMAIN-CONTAINING PROTEIN 2"/>
    <property type="match status" value="1"/>
</dbReference>
<evidence type="ECO:0000256" key="3">
    <source>
        <dbReference type="SAM" id="MobiDB-lite"/>
    </source>
</evidence>
<feature type="disulfide bond" evidence="2">
    <location>
        <begin position="201"/>
        <end position="219"/>
    </location>
</feature>
<feature type="signal peptide" evidence="5">
    <location>
        <begin position="1"/>
        <end position="23"/>
    </location>
</feature>